<dbReference type="HOGENOM" id="CLU_000243_10_3_11"/>
<dbReference type="InterPro" id="IPR000030">
    <property type="entry name" value="PPE_dom"/>
</dbReference>
<dbReference type="EMBL" id="AM408590">
    <property type="protein sequence ID" value="CAL71218.1"/>
    <property type="molecule type" value="Genomic_DNA"/>
</dbReference>
<dbReference type="GO" id="GO:0052572">
    <property type="term" value="P:response to host immune response"/>
    <property type="evidence" value="ECO:0007669"/>
    <property type="project" value="TreeGrafter"/>
</dbReference>
<evidence type="ECO:0000313" key="4">
    <source>
        <dbReference type="Proteomes" id="UP000001472"/>
    </source>
</evidence>
<name>A0A0H3MC89_MYCBP</name>
<protein>
    <submittedName>
        <fullName evidence="3">PPE Family protein [first part]</fullName>
    </submittedName>
</protein>
<dbReference type="SMR" id="A0A0H3MC89"/>
<dbReference type="Pfam" id="PF00823">
    <property type="entry name" value="PPE"/>
    <property type="match status" value="1"/>
</dbReference>
<evidence type="ECO:0000256" key="1">
    <source>
        <dbReference type="ARBA" id="ARBA00010652"/>
    </source>
</evidence>
<feature type="domain" description="PPE" evidence="2">
    <location>
        <begin position="2"/>
        <end position="161"/>
    </location>
</feature>
<dbReference type="Proteomes" id="UP000001472">
    <property type="component" value="Chromosome"/>
</dbReference>
<proteinExistence type="inferred from homology"/>
<dbReference type="InterPro" id="IPR038332">
    <property type="entry name" value="PPE_sf"/>
</dbReference>
<gene>
    <name evidence="3" type="primary">PPE17a</name>
    <name evidence="3" type="ordered locus">BCG_1231c</name>
</gene>
<dbReference type="Gene3D" id="1.20.1260.20">
    <property type="entry name" value="PPE superfamily"/>
    <property type="match status" value="1"/>
</dbReference>
<sequence>MDFTIFPPEFNSLNIQGSARPFLVAANAWKNLSNELSYAASRFESEINGLITSWRGPSSTIMAAAVAPFRAWIVTTASLAELVADHISVVAGAYEAAHAAHVPLPVIETNRLTRLALATTNIFGIHTPAIFALDALYAQYWSQDGEAMNLYATMAAAAARLTPFSPPGADRQPGRAGQTL</sequence>
<evidence type="ECO:0000313" key="3">
    <source>
        <dbReference type="EMBL" id="CAL71218.1"/>
    </source>
</evidence>
<comment type="similarity">
    <text evidence="1">Belongs to the mycobacterial PPE family.</text>
</comment>
<dbReference type="PANTHER" id="PTHR46766:SF1">
    <property type="entry name" value="GLUTAMINE-RICH PROTEIN 2"/>
    <property type="match status" value="1"/>
</dbReference>
<dbReference type="SUPFAM" id="SSF140459">
    <property type="entry name" value="PE/PPE dimer-like"/>
    <property type="match status" value="1"/>
</dbReference>
<dbReference type="KEGG" id="mbb:BCG_1231c"/>
<dbReference type="AlphaFoldDB" id="A0A0H3MC89"/>
<evidence type="ECO:0000259" key="2">
    <source>
        <dbReference type="Pfam" id="PF00823"/>
    </source>
</evidence>
<dbReference type="PANTHER" id="PTHR46766">
    <property type="entry name" value="GLUTAMINE-RICH PROTEIN 2"/>
    <property type="match status" value="1"/>
</dbReference>
<reference evidence="3 4" key="1">
    <citation type="journal article" date="2007" name="Proc. Natl. Acad. Sci. U.S.A.">
        <title>Genome plasticity of BCG and impact on vaccine efficacy.</title>
        <authorList>
            <person name="Brosch R."/>
            <person name="Gordon S.V."/>
            <person name="Garnier T."/>
            <person name="Eiglmeier K."/>
            <person name="Frigui W."/>
            <person name="Valenti P."/>
            <person name="Dos Santos S."/>
            <person name="Duthoy S."/>
            <person name="Lacroix C."/>
            <person name="Garcia-Pelayo C."/>
            <person name="Inwald J.K."/>
            <person name="Golby P."/>
            <person name="Garcia J.N."/>
            <person name="Hewinson R.G."/>
            <person name="Behr M.A."/>
            <person name="Quail M.A."/>
            <person name="Churcher C."/>
            <person name="Barrell B.G."/>
            <person name="Parkhill J."/>
            <person name="Cole S.T."/>
        </authorList>
    </citation>
    <scope>NUCLEOTIDE SEQUENCE [LARGE SCALE GENOMIC DNA]</scope>
    <source>
        <strain evidence="4">BCG / Pasteur 1173P2</strain>
    </source>
</reference>
<accession>A0A0H3MC89</accession>
<organism evidence="3 4">
    <name type="scientific">Mycobacterium bovis (strain BCG / Pasteur 1173P2)</name>
    <dbReference type="NCBI Taxonomy" id="410289"/>
    <lineage>
        <taxon>Bacteria</taxon>
        <taxon>Bacillati</taxon>
        <taxon>Actinomycetota</taxon>
        <taxon>Actinomycetes</taxon>
        <taxon>Mycobacteriales</taxon>
        <taxon>Mycobacteriaceae</taxon>
        <taxon>Mycobacterium</taxon>
        <taxon>Mycobacterium tuberculosis complex</taxon>
    </lineage>
</organism>